<organism evidence="1">
    <name type="scientific">Chloropicon roscoffensis</name>
    <dbReference type="NCBI Taxonomy" id="1461544"/>
    <lineage>
        <taxon>Eukaryota</taxon>
        <taxon>Viridiplantae</taxon>
        <taxon>Chlorophyta</taxon>
        <taxon>Chloropicophyceae</taxon>
        <taxon>Chloropicales</taxon>
        <taxon>Chloropicaceae</taxon>
        <taxon>Chloropicon</taxon>
    </lineage>
</organism>
<dbReference type="EMBL" id="HBHZ01009194">
    <property type="protein sequence ID" value="CAE0193988.1"/>
    <property type="molecule type" value="Transcribed_RNA"/>
</dbReference>
<accession>A0A7S3CF34</accession>
<reference evidence="1" key="1">
    <citation type="submission" date="2021-01" db="EMBL/GenBank/DDBJ databases">
        <authorList>
            <person name="Corre E."/>
            <person name="Pelletier E."/>
            <person name="Niang G."/>
            <person name="Scheremetjew M."/>
            <person name="Finn R."/>
            <person name="Kale V."/>
            <person name="Holt S."/>
            <person name="Cochrane G."/>
            <person name="Meng A."/>
            <person name="Brown T."/>
            <person name="Cohen L."/>
        </authorList>
    </citation>
    <scope>NUCLEOTIDE SEQUENCE</scope>
    <source>
        <strain evidence="1">RCC1871</strain>
    </source>
</reference>
<evidence type="ECO:0000313" key="1">
    <source>
        <dbReference type="EMBL" id="CAE0193988.1"/>
    </source>
</evidence>
<sequence length="367" mass="40040">MGADLLAPKGQSDCERLTNIFVLDTGPLSALRDQDLRLGGRDALESRLVGQVAAMKLLCCAELPDKVGVLRMGASDACVDVRPTERWHSADGLGRRALNEDEDPGFLCCYRPDPEPADTSVPNPRRLARALRLALAELTDSGYESWKDSDLYVEKEQRARITMFLCGPALGLKGVEEDFRAAVAEVDSRDVELEILLHRSAYSPSFDQYGSSAQPKGELASGGVQISPLELRCSEADMATLSYAMDANFRHKIAAEGHVTTLSAYSKTYLPGVRDERHAKYCWHACFPSVAVGGCGVEYPEVLSTVLWENEWESSCSGEDEREDWGENPSKGSYLCKFSRTEGCTEGCTESCMKRTAAGKSAPSAEG</sequence>
<dbReference type="AlphaFoldDB" id="A0A7S3CF34"/>
<gene>
    <name evidence="1" type="ORF">CROS1456_LOCUS7079</name>
</gene>
<name>A0A7S3CF34_9CHLO</name>
<proteinExistence type="predicted"/>
<protein>
    <submittedName>
        <fullName evidence="1">Uncharacterized protein</fullName>
    </submittedName>
</protein>